<evidence type="ECO:0000256" key="2">
    <source>
        <dbReference type="SAM" id="Phobius"/>
    </source>
</evidence>
<dbReference type="Gene3D" id="2.60.40.10">
    <property type="entry name" value="Immunoglobulins"/>
    <property type="match status" value="1"/>
</dbReference>
<organism evidence="3 4">
    <name type="scientific">Sphingobacterium populi</name>
    <dbReference type="NCBI Taxonomy" id="1812824"/>
    <lineage>
        <taxon>Bacteria</taxon>
        <taxon>Pseudomonadati</taxon>
        <taxon>Bacteroidota</taxon>
        <taxon>Sphingobacteriia</taxon>
        <taxon>Sphingobacteriales</taxon>
        <taxon>Sphingobacteriaceae</taxon>
        <taxon>Sphingobacterium</taxon>
    </lineage>
</organism>
<feature type="transmembrane region" description="Helical" evidence="2">
    <location>
        <begin position="740"/>
        <end position="761"/>
    </location>
</feature>
<dbReference type="InterPro" id="IPR016032">
    <property type="entry name" value="Sig_transdc_resp-reg_C-effctor"/>
</dbReference>
<dbReference type="EMBL" id="JBHUMB010000014">
    <property type="protein sequence ID" value="MFD2744533.1"/>
    <property type="molecule type" value="Genomic_DNA"/>
</dbReference>
<evidence type="ECO:0000256" key="1">
    <source>
        <dbReference type="SAM" id="Coils"/>
    </source>
</evidence>
<keyword evidence="2" id="KW-0472">Membrane</keyword>
<dbReference type="RefSeq" id="WP_066752023.1">
    <property type="nucleotide sequence ID" value="NZ_JBHUMB010000014.1"/>
</dbReference>
<keyword evidence="4" id="KW-1185">Reference proteome</keyword>
<dbReference type="SUPFAM" id="SSF46894">
    <property type="entry name" value="C-terminal effector domain of the bipartite response regulators"/>
    <property type="match status" value="1"/>
</dbReference>
<keyword evidence="2" id="KW-0812">Transmembrane</keyword>
<gene>
    <name evidence="3" type="ORF">ACFSQ6_14135</name>
</gene>
<dbReference type="InterPro" id="IPR015943">
    <property type="entry name" value="WD40/YVTN_repeat-like_dom_sf"/>
</dbReference>
<dbReference type="InterPro" id="IPR013783">
    <property type="entry name" value="Ig-like_fold"/>
</dbReference>
<evidence type="ECO:0000313" key="4">
    <source>
        <dbReference type="Proteomes" id="UP001597418"/>
    </source>
</evidence>
<dbReference type="SUPFAM" id="SSF50998">
    <property type="entry name" value="Quinoprotein alcohol dehydrogenase-like"/>
    <property type="match status" value="1"/>
</dbReference>
<evidence type="ECO:0000313" key="3">
    <source>
        <dbReference type="EMBL" id="MFD2744533.1"/>
    </source>
</evidence>
<proteinExistence type="predicted"/>
<feature type="coiled-coil region" evidence="1">
    <location>
        <begin position="769"/>
        <end position="824"/>
    </location>
</feature>
<dbReference type="Proteomes" id="UP001597418">
    <property type="component" value="Unassembled WGS sequence"/>
</dbReference>
<comment type="caution">
    <text evidence="3">The sequence shown here is derived from an EMBL/GenBank/DDBJ whole genome shotgun (WGS) entry which is preliminary data.</text>
</comment>
<dbReference type="InterPro" id="IPR011047">
    <property type="entry name" value="Quinoprotein_ADH-like_sf"/>
</dbReference>
<sequence>MLNFLYRIVILSTLCFPAYLRAQELPRIAKPYIAHYSKADYLADNQNWGLSVDKRGVIYTANNAGLLRYDGQDWHLHRSTNGMPMRSVTVAQDGRIYTGGKGEFGYWIDQGFGRLSYTSLSNRLSDKAGLDNDEIWRIIAHDKRVFFQSFSKAYVLENDTISILRASGEPFLFSHLVGQHLYFEQIPSGLHRYAQGRLVPVRDKDILRGKRILSMLPFPNEQTLIATERDGLYLMDRQERIRPWRTNAQALFEKHQINNGLQVGHDLYAFGTINNGLIIIDSRGEIIQQINKKSGLQNNTILSLTLDRQANLWIGLDNGIDRLDLHRPFYYYTDRTGMLGTVYASAVYKGELYLGTNQGLFKSPWNGAFSATALQFQFVHHSNGQVWYLKEIDGVLYCGHNAGMFAVDGSRLSRLSEYTGSLITNAVAETDFILEGNYTGLSLFDRSQQPIYHVQQYPSLKQPIKYIVRENKTGYWVGNEDNLRFAEFSKDFTTLKTLSTITKGLPNRTKIHGIYRMGRQHVFATDTGLFRFDNVLNEFTRYDELNKMLGPFATANRIQADRDNSYWFFKDSHLAKLGFHDDGSVQIDSTTWRPLSGQMMSGYENLLRISDNMDLIGLNDGFALYMRDFENDQLKLGPPLLTGFWNSTKELIPLDSAEAIAYSQNNIRISYSTPWYDASPLKYQYRLLGFNKKFSDWGFDAYKDFTNLPHGRYIFEVRSMDAKGNISDISSLTFHIARPWYWSWLAIFCYALMLIAASILIRKWYKRKIDRAKSEMEMKLQREKELALEKENVHNAQQMMQLKNKQLEQELLNKKRELANMATNVVYKNDLLKTLQEEIASIKDNGGNTLGSEQLKKVNKLIDEAKNDEREWQLFENSFNESHDNFFKKLKADYPELVPNDLKLCAYLRLNMSSKEMASLLNISLRGVEIRRYRLRKKLQLETHKNLTEFLLEI</sequence>
<keyword evidence="2" id="KW-1133">Transmembrane helix</keyword>
<reference evidence="4" key="1">
    <citation type="journal article" date="2019" name="Int. J. Syst. Evol. Microbiol.">
        <title>The Global Catalogue of Microorganisms (GCM) 10K type strain sequencing project: providing services to taxonomists for standard genome sequencing and annotation.</title>
        <authorList>
            <consortium name="The Broad Institute Genomics Platform"/>
            <consortium name="The Broad Institute Genome Sequencing Center for Infectious Disease"/>
            <person name="Wu L."/>
            <person name="Ma J."/>
        </authorList>
    </citation>
    <scope>NUCLEOTIDE SEQUENCE [LARGE SCALE GENOMIC DNA]</scope>
    <source>
        <strain evidence="4">KCTC 42247</strain>
    </source>
</reference>
<keyword evidence="1" id="KW-0175">Coiled coil</keyword>
<dbReference type="Gene3D" id="2.130.10.10">
    <property type="entry name" value="YVTN repeat-like/Quinoprotein amine dehydrogenase"/>
    <property type="match status" value="3"/>
</dbReference>
<name>A0ABW5UGK1_9SPHI</name>
<accession>A0ABW5UGK1</accession>
<protein>
    <submittedName>
        <fullName evidence="3">Triple tyrosine motif-containing protein</fullName>
    </submittedName>
</protein>